<sequence>MAGPTDARIYLLDEDDRRIVPGGPAVIGPDGVREEIPPAAFRVLQHALEAMRAGRAVKIIPLRTELPIDQAADAVAVARDVLRKHVGAGEIPFRSTEYVDWVQLKDVIEWDNRRQAATRAVLDEYWASDSDDDDHPS</sequence>
<protein>
    <submittedName>
        <fullName evidence="1">Uncharacterized protein</fullName>
    </submittedName>
</protein>
<dbReference type="AlphaFoldDB" id="A0A7X5VGP4"/>
<keyword evidence="2" id="KW-1185">Reference proteome</keyword>
<proteinExistence type="predicted"/>
<comment type="caution">
    <text evidence="1">The sequence shown here is derived from an EMBL/GenBank/DDBJ whole genome shotgun (WGS) entry which is preliminary data.</text>
</comment>
<gene>
    <name evidence="1" type="ORF">BJY22_006647</name>
</gene>
<organism evidence="1 2">
    <name type="scientific">Kribbella shirazensis</name>
    <dbReference type="NCBI Taxonomy" id="1105143"/>
    <lineage>
        <taxon>Bacteria</taxon>
        <taxon>Bacillati</taxon>
        <taxon>Actinomycetota</taxon>
        <taxon>Actinomycetes</taxon>
        <taxon>Propionibacteriales</taxon>
        <taxon>Kribbellaceae</taxon>
        <taxon>Kribbella</taxon>
    </lineage>
</organism>
<dbReference type="RefSeq" id="WP_167214852.1">
    <property type="nucleotide sequence ID" value="NZ_JAASRO010000001.1"/>
</dbReference>
<accession>A0A7X5VGP4</accession>
<name>A0A7X5VGP4_9ACTN</name>
<reference evidence="1 2" key="1">
    <citation type="submission" date="2020-03" db="EMBL/GenBank/DDBJ databases">
        <title>Sequencing the genomes of 1000 actinobacteria strains.</title>
        <authorList>
            <person name="Klenk H.-P."/>
        </authorList>
    </citation>
    <scope>NUCLEOTIDE SEQUENCE [LARGE SCALE GENOMIC DNA]</scope>
    <source>
        <strain evidence="1 2">DSM 45490</strain>
    </source>
</reference>
<evidence type="ECO:0000313" key="2">
    <source>
        <dbReference type="Proteomes" id="UP000555407"/>
    </source>
</evidence>
<dbReference type="Proteomes" id="UP000555407">
    <property type="component" value="Unassembled WGS sequence"/>
</dbReference>
<dbReference type="EMBL" id="JAASRO010000001">
    <property type="protein sequence ID" value="NIK60930.1"/>
    <property type="molecule type" value="Genomic_DNA"/>
</dbReference>
<evidence type="ECO:0000313" key="1">
    <source>
        <dbReference type="EMBL" id="NIK60930.1"/>
    </source>
</evidence>